<dbReference type="InterPro" id="IPR019217">
    <property type="entry name" value="DUF2118"/>
</dbReference>
<evidence type="ECO:0000313" key="1">
    <source>
        <dbReference type="EMBL" id="UXD21950.1"/>
    </source>
</evidence>
<protein>
    <recommendedName>
        <fullName evidence="3">DUF2118 domain-containing protein</fullName>
    </recommendedName>
</protein>
<dbReference type="Pfam" id="PF09891">
    <property type="entry name" value="DUF2118"/>
    <property type="match status" value="1"/>
</dbReference>
<dbReference type="EMBL" id="CP006868">
    <property type="protein sequence ID" value="UXD21950.1"/>
    <property type="molecule type" value="Genomic_DNA"/>
</dbReference>
<name>A0A977KC77_9CREN</name>
<dbReference type="AlphaFoldDB" id="A0A977KC77"/>
<sequence length="155" mass="17740">MSVYNFPRLFVEGFEGEEYAELEDEKVIFKRDKGRFGKVPYEIPLEELVDLIEEKTKRAFLIHIPNENKVIIVPKDTPVKILRASHLKVGTVVKEGDKIEVGDSYAFGLTSKGEVRRLRSLHSGVVVMVHWEPQGGRDIYHIIVAPEDKIKVLQL</sequence>
<organism evidence="1 2">
    <name type="scientific">Ignicoccus pacificus DSM 13166</name>
    <dbReference type="NCBI Taxonomy" id="940294"/>
    <lineage>
        <taxon>Archaea</taxon>
        <taxon>Thermoproteota</taxon>
        <taxon>Thermoprotei</taxon>
        <taxon>Desulfurococcales</taxon>
        <taxon>Desulfurococcaceae</taxon>
        <taxon>Ignicoccus</taxon>
    </lineage>
</organism>
<keyword evidence="2" id="KW-1185">Reference proteome</keyword>
<evidence type="ECO:0008006" key="3">
    <source>
        <dbReference type="Google" id="ProtNLM"/>
    </source>
</evidence>
<reference evidence="1" key="1">
    <citation type="submission" date="2013-11" db="EMBL/GenBank/DDBJ databases">
        <title>Comparative genomics of Ignicoccus.</title>
        <authorList>
            <person name="Podar M."/>
        </authorList>
    </citation>
    <scope>NUCLEOTIDE SEQUENCE</scope>
    <source>
        <strain evidence="1">DSM 13166</strain>
    </source>
</reference>
<gene>
    <name evidence="1" type="ORF">IPA_00090</name>
</gene>
<dbReference type="Gene3D" id="2.40.50.100">
    <property type="match status" value="1"/>
</dbReference>
<dbReference type="Proteomes" id="UP001063698">
    <property type="component" value="Chromosome"/>
</dbReference>
<accession>A0A977KC77</accession>
<dbReference type="KEGG" id="ipc:IPA_00090"/>
<evidence type="ECO:0000313" key="2">
    <source>
        <dbReference type="Proteomes" id="UP001063698"/>
    </source>
</evidence>
<proteinExistence type="predicted"/>